<name>A0A9P6L515_9AGAM</name>
<dbReference type="PANTHER" id="PTHR14778:SF2">
    <property type="entry name" value="KINETOCHORE-ASSOCIATED PROTEIN DSN1 HOMOLOG"/>
    <property type="match status" value="1"/>
</dbReference>
<keyword evidence="3" id="KW-1185">Reference proteome</keyword>
<sequence>MVAPTPGKRKTPDDDNPLNAVIKKRREAATKAHASNQQKLLNGGDEEGGSLVILRADSSTDKTSSQEPPSIHPPSRTRSLSVSSQVPGPPVKRFKSLASVPSSSNRKPLSSSRSIRDERDAEEDVRRMESETDQLRRKSRASEGTVGFADPPFPLQAAGITRRTTPGYSDSTQPVNVQETPKQDRNKTLREHGSVNGRRSSSGSRGKRVSTSYKTTGIIAQPHSSVSDFTLYKHIDPEVPESQRARQLLVWSAHRASSSTTHSTQQGKDPPLKLNSEGAKILRQVQEHTIKKLVDKLVDTSVYGDDPSTSSSTQLRANEQNVMNRGREEKFLARIDRAKAEDQAWVEVSQFYNSYKENSESALKRRPPVSAKAKGKQRATDAEIWATMGRELPLQFQGHKGVDMALRLIEEVSTSAGSSTKLKERLASMELKLEALNGRSRAALKCTRTIEDELDRRFADLNIAITSTNVLPPIPSDTLPPRLLHIPHGPNPHPITTDPQDVLRALSRIDMQRPPAQVGDSARRAAREAQRANESSNIERKLTGVPNTPRKAPGTPRRAGTPGRR</sequence>
<gene>
    <name evidence="2" type="ORF">BJ322DRAFT_1110848</name>
</gene>
<dbReference type="Pfam" id="PF08202">
    <property type="entry name" value="MIS13"/>
    <property type="match status" value="1"/>
</dbReference>
<dbReference type="InterPro" id="IPR013218">
    <property type="entry name" value="Dsn1/Mis13"/>
</dbReference>
<feature type="compositionally biased region" description="Basic and acidic residues" evidence="1">
    <location>
        <begin position="521"/>
        <end position="542"/>
    </location>
</feature>
<dbReference type="OrthoDB" id="3364649at2759"/>
<accession>A0A9P6L515</accession>
<dbReference type="GO" id="GO:0051301">
    <property type="term" value="P:cell division"/>
    <property type="evidence" value="ECO:0007669"/>
    <property type="project" value="InterPro"/>
</dbReference>
<reference evidence="2" key="1">
    <citation type="journal article" date="2020" name="Nat. Commun.">
        <title>Large-scale genome sequencing of mycorrhizal fungi provides insights into the early evolution of symbiotic traits.</title>
        <authorList>
            <person name="Miyauchi S."/>
            <person name="Kiss E."/>
            <person name="Kuo A."/>
            <person name="Drula E."/>
            <person name="Kohler A."/>
            <person name="Sanchez-Garcia M."/>
            <person name="Morin E."/>
            <person name="Andreopoulos B."/>
            <person name="Barry K.W."/>
            <person name="Bonito G."/>
            <person name="Buee M."/>
            <person name="Carver A."/>
            <person name="Chen C."/>
            <person name="Cichocki N."/>
            <person name="Clum A."/>
            <person name="Culley D."/>
            <person name="Crous P.W."/>
            <person name="Fauchery L."/>
            <person name="Girlanda M."/>
            <person name="Hayes R.D."/>
            <person name="Keri Z."/>
            <person name="LaButti K."/>
            <person name="Lipzen A."/>
            <person name="Lombard V."/>
            <person name="Magnuson J."/>
            <person name="Maillard F."/>
            <person name="Murat C."/>
            <person name="Nolan M."/>
            <person name="Ohm R.A."/>
            <person name="Pangilinan J."/>
            <person name="Pereira M.F."/>
            <person name="Perotto S."/>
            <person name="Peter M."/>
            <person name="Pfister S."/>
            <person name="Riley R."/>
            <person name="Sitrit Y."/>
            <person name="Stielow J.B."/>
            <person name="Szollosi G."/>
            <person name="Zifcakova L."/>
            <person name="Stursova M."/>
            <person name="Spatafora J.W."/>
            <person name="Tedersoo L."/>
            <person name="Vaario L.M."/>
            <person name="Yamada A."/>
            <person name="Yan M."/>
            <person name="Wang P."/>
            <person name="Xu J."/>
            <person name="Bruns T."/>
            <person name="Baldrian P."/>
            <person name="Vilgalys R."/>
            <person name="Dunand C."/>
            <person name="Henrissat B."/>
            <person name="Grigoriev I.V."/>
            <person name="Hibbett D."/>
            <person name="Nagy L.G."/>
            <person name="Martin F.M."/>
        </authorList>
    </citation>
    <scope>NUCLEOTIDE SEQUENCE</scope>
    <source>
        <strain evidence="2">UH-Tt-Lm1</strain>
    </source>
</reference>
<feature type="compositionally biased region" description="Low complexity" evidence="1">
    <location>
        <begin position="552"/>
        <end position="565"/>
    </location>
</feature>
<feature type="region of interest" description="Disordered" evidence="1">
    <location>
        <begin position="1"/>
        <end position="216"/>
    </location>
</feature>
<proteinExistence type="predicted"/>
<evidence type="ECO:0000313" key="3">
    <source>
        <dbReference type="Proteomes" id="UP000736335"/>
    </source>
</evidence>
<feature type="compositionally biased region" description="Low complexity" evidence="1">
    <location>
        <begin position="194"/>
        <end position="212"/>
    </location>
</feature>
<reference evidence="2" key="2">
    <citation type="submission" date="2020-11" db="EMBL/GenBank/DDBJ databases">
        <authorList>
            <consortium name="DOE Joint Genome Institute"/>
            <person name="Kuo A."/>
            <person name="Miyauchi S."/>
            <person name="Kiss E."/>
            <person name="Drula E."/>
            <person name="Kohler A."/>
            <person name="Sanchez-Garcia M."/>
            <person name="Andreopoulos B."/>
            <person name="Barry K.W."/>
            <person name="Bonito G."/>
            <person name="Buee M."/>
            <person name="Carver A."/>
            <person name="Chen C."/>
            <person name="Cichocki N."/>
            <person name="Clum A."/>
            <person name="Culley D."/>
            <person name="Crous P.W."/>
            <person name="Fauchery L."/>
            <person name="Girlanda M."/>
            <person name="Hayes R."/>
            <person name="Keri Z."/>
            <person name="Labutti K."/>
            <person name="Lipzen A."/>
            <person name="Lombard V."/>
            <person name="Magnuson J."/>
            <person name="Maillard F."/>
            <person name="Morin E."/>
            <person name="Murat C."/>
            <person name="Nolan M."/>
            <person name="Ohm R."/>
            <person name="Pangilinan J."/>
            <person name="Pereira M."/>
            <person name="Perotto S."/>
            <person name="Peter M."/>
            <person name="Riley R."/>
            <person name="Sitrit Y."/>
            <person name="Stielow B."/>
            <person name="Szollosi G."/>
            <person name="Zifcakova L."/>
            <person name="Stursova M."/>
            <person name="Spatafora J.W."/>
            <person name="Tedersoo L."/>
            <person name="Vaario L.-M."/>
            <person name="Yamada A."/>
            <person name="Yan M."/>
            <person name="Wang P."/>
            <person name="Xu J."/>
            <person name="Bruns T."/>
            <person name="Baldrian P."/>
            <person name="Vilgalys R."/>
            <person name="Henrissat B."/>
            <person name="Grigoriev I.V."/>
            <person name="Hibbett D."/>
            <person name="Nagy L.G."/>
            <person name="Martin F.M."/>
        </authorList>
    </citation>
    <scope>NUCLEOTIDE SEQUENCE</scope>
    <source>
        <strain evidence="2">UH-Tt-Lm1</strain>
    </source>
</reference>
<organism evidence="2 3">
    <name type="scientific">Thelephora terrestris</name>
    <dbReference type="NCBI Taxonomy" id="56493"/>
    <lineage>
        <taxon>Eukaryota</taxon>
        <taxon>Fungi</taxon>
        <taxon>Dikarya</taxon>
        <taxon>Basidiomycota</taxon>
        <taxon>Agaricomycotina</taxon>
        <taxon>Agaricomycetes</taxon>
        <taxon>Thelephorales</taxon>
        <taxon>Thelephoraceae</taxon>
        <taxon>Thelephora</taxon>
    </lineage>
</organism>
<feature type="compositionally biased region" description="Low complexity" evidence="1">
    <location>
        <begin position="99"/>
        <end position="113"/>
    </location>
</feature>
<feature type="region of interest" description="Disordered" evidence="1">
    <location>
        <begin position="253"/>
        <end position="274"/>
    </location>
</feature>
<feature type="region of interest" description="Disordered" evidence="1">
    <location>
        <begin position="512"/>
        <end position="565"/>
    </location>
</feature>
<evidence type="ECO:0000313" key="2">
    <source>
        <dbReference type="EMBL" id="KAF9782969.1"/>
    </source>
</evidence>
<protein>
    <submittedName>
        <fullName evidence="2">Mis12-Mtw1 protein family-domain-containing protein</fullName>
    </submittedName>
</protein>
<feature type="compositionally biased region" description="Low complexity" evidence="1">
    <location>
        <begin position="253"/>
        <end position="264"/>
    </location>
</feature>
<dbReference type="Proteomes" id="UP000736335">
    <property type="component" value="Unassembled WGS sequence"/>
</dbReference>
<feature type="compositionally biased region" description="Polar residues" evidence="1">
    <location>
        <begin position="76"/>
        <end position="86"/>
    </location>
</feature>
<dbReference type="EMBL" id="WIUZ02000011">
    <property type="protein sequence ID" value="KAF9782969.1"/>
    <property type="molecule type" value="Genomic_DNA"/>
</dbReference>
<feature type="compositionally biased region" description="Polar residues" evidence="1">
    <location>
        <begin position="162"/>
        <end position="180"/>
    </location>
</feature>
<feature type="compositionally biased region" description="Basic and acidic residues" evidence="1">
    <location>
        <begin position="181"/>
        <end position="193"/>
    </location>
</feature>
<dbReference type="GO" id="GO:0000444">
    <property type="term" value="C:MIS12/MIND type complex"/>
    <property type="evidence" value="ECO:0007669"/>
    <property type="project" value="InterPro"/>
</dbReference>
<feature type="compositionally biased region" description="Basic and acidic residues" evidence="1">
    <location>
        <begin position="114"/>
        <end position="136"/>
    </location>
</feature>
<evidence type="ECO:0000256" key="1">
    <source>
        <dbReference type="SAM" id="MobiDB-lite"/>
    </source>
</evidence>
<dbReference type="GO" id="GO:0007059">
    <property type="term" value="P:chromosome segregation"/>
    <property type="evidence" value="ECO:0007669"/>
    <property type="project" value="InterPro"/>
</dbReference>
<comment type="caution">
    <text evidence="2">The sequence shown here is derived from an EMBL/GenBank/DDBJ whole genome shotgun (WGS) entry which is preliminary data.</text>
</comment>
<dbReference type="PANTHER" id="PTHR14778">
    <property type="entry name" value="KINETOCHORE-ASSOCIATED PROTEIN DSN1 HOMOLOG"/>
    <property type="match status" value="1"/>
</dbReference>
<dbReference type="AlphaFoldDB" id="A0A9P6L515"/>